<keyword evidence="9" id="KW-1185">Reference proteome</keyword>
<sequence>MESFKAICDGRIISLQEVSDPVFSEKMMGDGCAFLPSGSVVSAPLSGEVTMIYPTGHALGITTDEGFEVLIHVGLNSFTLGDQAIRQCVKVGDRVSSGQQLLDVDFDIFRANNIDTVIPVVFTSGQRIELSGASEVVMGQESIVTIYEES</sequence>
<evidence type="ECO:0000313" key="8">
    <source>
        <dbReference type="EMBL" id="QNN60225.1"/>
    </source>
</evidence>
<keyword evidence="6" id="KW-0418">Kinase</keyword>
<dbReference type="GO" id="GO:0009401">
    <property type="term" value="P:phosphoenolpyruvate-dependent sugar phosphotransferase system"/>
    <property type="evidence" value="ECO:0007669"/>
    <property type="project" value="UniProtKB-KW"/>
</dbReference>
<feature type="domain" description="PTS EIIA type-1" evidence="7">
    <location>
        <begin position="20"/>
        <end position="124"/>
    </location>
</feature>
<dbReference type="GO" id="GO:0016301">
    <property type="term" value="F:kinase activity"/>
    <property type="evidence" value="ECO:0007669"/>
    <property type="project" value="UniProtKB-KW"/>
</dbReference>
<evidence type="ECO:0000256" key="3">
    <source>
        <dbReference type="ARBA" id="ARBA00022597"/>
    </source>
</evidence>
<dbReference type="EMBL" id="CP060715">
    <property type="protein sequence ID" value="QNN60225.1"/>
    <property type="molecule type" value="Genomic_DNA"/>
</dbReference>
<evidence type="ECO:0000313" key="9">
    <source>
        <dbReference type="Proteomes" id="UP000515928"/>
    </source>
</evidence>
<dbReference type="PANTHER" id="PTHR45008">
    <property type="entry name" value="PTS SYSTEM GLUCOSE-SPECIFIC EIIA COMPONENT"/>
    <property type="match status" value="1"/>
</dbReference>
<dbReference type="KEGG" id="eio:H9L01_07580"/>
<reference evidence="8 9" key="1">
    <citation type="submission" date="2020-08" db="EMBL/GenBank/DDBJ databases">
        <title>Genome sequence of Erysipelothrix inopinata DSM 15511T.</title>
        <authorList>
            <person name="Hyun D.-W."/>
            <person name="Bae J.-W."/>
        </authorList>
    </citation>
    <scope>NUCLEOTIDE SEQUENCE [LARGE SCALE GENOMIC DNA]</scope>
    <source>
        <strain evidence="8 9">DSM 15511</strain>
    </source>
</reference>
<dbReference type="InterPro" id="IPR050890">
    <property type="entry name" value="PTS_EIIA_component"/>
</dbReference>
<keyword evidence="4" id="KW-0808">Transferase</keyword>
<evidence type="ECO:0000256" key="1">
    <source>
        <dbReference type="ARBA" id="ARBA00004496"/>
    </source>
</evidence>
<protein>
    <submittedName>
        <fullName evidence="8">PTS glucose transporter subunit IIA</fullName>
    </submittedName>
</protein>
<evidence type="ECO:0000256" key="2">
    <source>
        <dbReference type="ARBA" id="ARBA00022448"/>
    </source>
</evidence>
<accession>A0A7G9RXA0</accession>
<dbReference type="AlphaFoldDB" id="A0A7G9RXA0"/>
<keyword evidence="5" id="KW-0598">Phosphotransferase system</keyword>
<organism evidence="8 9">
    <name type="scientific">Erysipelothrix inopinata</name>
    <dbReference type="NCBI Taxonomy" id="225084"/>
    <lineage>
        <taxon>Bacteria</taxon>
        <taxon>Bacillati</taxon>
        <taxon>Bacillota</taxon>
        <taxon>Erysipelotrichia</taxon>
        <taxon>Erysipelotrichales</taxon>
        <taxon>Erysipelotrichaceae</taxon>
        <taxon>Erysipelothrix</taxon>
    </lineage>
</organism>
<dbReference type="PROSITE" id="PS51093">
    <property type="entry name" value="PTS_EIIA_TYPE_1"/>
    <property type="match status" value="1"/>
</dbReference>
<keyword evidence="3 8" id="KW-0762">Sugar transport</keyword>
<dbReference type="Proteomes" id="UP000515928">
    <property type="component" value="Chromosome"/>
</dbReference>
<dbReference type="InterPro" id="IPR011055">
    <property type="entry name" value="Dup_hybrid_motif"/>
</dbReference>
<proteinExistence type="predicted"/>
<dbReference type="NCBIfam" id="TIGR00830">
    <property type="entry name" value="PTBA"/>
    <property type="match status" value="1"/>
</dbReference>
<dbReference type="Pfam" id="PF00358">
    <property type="entry name" value="PTS_EIIA_1"/>
    <property type="match status" value="1"/>
</dbReference>
<dbReference type="RefSeq" id="WP_187533357.1">
    <property type="nucleotide sequence ID" value="NZ_CBCSHU010000018.1"/>
</dbReference>
<dbReference type="Gene3D" id="2.70.70.10">
    <property type="entry name" value="Glucose Permease (Domain IIA)"/>
    <property type="match status" value="1"/>
</dbReference>
<dbReference type="PANTHER" id="PTHR45008:SF1">
    <property type="entry name" value="PTS SYSTEM GLUCOSE-SPECIFIC EIIA COMPONENT"/>
    <property type="match status" value="1"/>
</dbReference>
<dbReference type="GO" id="GO:0005737">
    <property type="term" value="C:cytoplasm"/>
    <property type="evidence" value="ECO:0007669"/>
    <property type="project" value="UniProtKB-SubCell"/>
</dbReference>
<comment type="subcellular location">
    <subcellularLocation>
        <location evidence="1">Cytoplasm</location>
    </subcellularLocation>
</comment>
<dbReference type="InterPro" id="IPR001127">
    <property type="entry name" value="PTS_EIIA_1_perm"/>
</dbReference>
<evidence type="ECO:0000256" key="4">
    <source>
        <dbReference type="ARBA" id="ARBA00022679"/>
    </source>
</evidence>
<evidence type="ECO:0000256" key="5">
    <source>
        <dbReference type="ARBA" id="ARBA00022683"/>
    </source>
</evidence>
<evidence type="ECO:0000259" key="7">
    <source>
        <dbReference type="PROSITE" id="PS51093"/>
    </source>
</evidence>
<evidence type="ECO:0000256" key="6">
    <source>
        <dbReference type="ARBA" id="ARBA00022777"/>
    </source>
</evidence>
<gene>
    <name evidence="8" type="ORF">H9L01_07580</name>
</gene>
<keyword evidence="2" id="KW-0813">Transport</keyword>
<name>A0A7G9RXA0_9FIRM</name>
<dbReference type="SUPFAM" id="SSF51261">
    <property type="entry name" value="Duplicated hybrid motif"/>
    <property type="match status" value="1"/>
</dbReference>